<protein>
    <submittedName>
        <fullName evidence="1">Uncharacterized protein</fullName>
    </submittedName>
</protein>
<dbReference type="KEGG" id="bmh:BMWSH_2936"/>
<accession>A0A8D3X018</accession>
<dbReference type="Proteomes" id="UP000001283">
    <property type="component" value="Chromosome"/>
</dbReference>
<evidence type="ECO:0000313" key="2">
    <source>
        <dbReference type="Proteomes" id="UP000001283"/>
    </source>
</evidence>
<proteinExistence type="predicted"/>
<reference evidence="1 2" key="1">
    <citation type="journal article" date="2011" name="J. Bacteriol.">
        <title>Complete genome sequence of the industrial strain Bacillus megaterium WSH-002.</title>
        <authorList>
            <person name="Liu L."/>
            <person name="Li Y."/>
            <person name="Zhang J."/>
            <person name="Zou W."/>
            <person name="Zhou Z."/>
            <person name="Liu J."/>
            <person name="Li X."/>
            <person name="Wang L."/>
            <person name="Chen J."/>
        </authorList>
    </citation>
    <scope>NUCLEOTIDE SEQUENCE [LARGE SCALE GENOMIC DNA]</scope>
    <source>
        <strain evidence="1 2">WSH-002</strain>
    </source>
</reference>
<evidence type="ECO:0000313" key="1">
    <source>
        <dbReference type="EMBL" id="AEN89818.1"/>
    </source>
</evidence>
<dbReference type="EMBL" id="CP003017">
    <property type="protein sequence ID" value="AEN89818.1"/>
    <property type="molecule type" value="Genomic_DNA"/>
</dbReference>
<gene>
    <name evidence="1" type="ORF">BMWSH_2936</name>
</gene>
<organism evidence="1 2">
    <name type="scientific">Priestia megaterium (strain WSH-002)</name>
    <name type="common">Bacillus megaterium</name>
    <dbReference type="NCBI Taxonomy" id="1006007"/>
    <lineage>
        <taxon>Bacteria</taxon>
        <taxon>Bacillati</taxon>
        <taxon>Bacillota</taxon>
        <taxon>Bacilli</taxon>
        <taxon>Bacillales</taxon>
        <taxon>Bacillaceae</taxon>
        <taxon>Priestia</taxon>
    </lineage>
</organism>
<sequence>MGEDMDNNHKGIFRQFPGDLNNNYSHIDTLLKVVPGNMDSSLFSPPKFLCFLLYSL</sequence>
<name>A0A8D3X018_PRIMW</name>
<dbReference type="AlphaFoldDB" id="A0A8D3X018"/>